<evidence type="ECO:0000313" key="1">
    <source>
        <dbReference type="EMBL" id="PNV76088.1"/>
    </source>
</evidence>
<organism evidence="1 2">
    <name type="scientific">Leptospira inadai serovar Lyme</name>
    <dbReference type="NCBI Taxonomy" id="293084"/>
    <lineage>
        <taxon>Bacteria</taxon>
        <taxon>Pseudomonadati</taxon>
        <taxon>Spirochaetota</taxon>
        <taxon>Spirochaetia</taxon>
        <taxon>Leptospirales</taxon>
        <taxon>Leptospiraceae</taxon>
        <taxon>Leptospira</taxon>
    </lineage>
</organism>
<sequence>MSRKLIQIAITISFCFPYCSEKGNFKAKDKPKLVECTRIAAAEVKSKKSEQGCIPFGQDHICFRLAESIKNRKLLEFMSGVWINNYDPNGKSAYKIKQNGELIQYASETIPFAIQQMLKNKYDFKDTKIAKVGKLELSDNLIKLQGVWIFKDTGGLLIANETVNKIACFVGMPDQISIEIIPEIGLRPYTFENNYYEPANIEIDYPSGEMREVK</sequence>
<dbReference type="Proteomes" id="UP000094669">
    <property type="component" value="Unassembled WGS sequence"/>
</dbReference>
<keyword evidence="2" id="KW-1185">Reference proteome</keyword>
<name>A0ABX4YLD3_9LEPT</name>
<evidence type="ECO:0000313" key="2">
    <source>
        <dbReference type="Proteomes" id="UP000094669"/>
    </source>
</evidence>
<proteinExistence type="predicted"/>
<dbReference type="EMBL" id="MCRM02000004">
    <property type="protein sequence ID" value="PNV76088.1"/>
    <property type="molecule type" value="Genomic_DNA"/>
</dbReference>
<comment type="caution">
    <text evidence="1">The sequence shown here is derived from an EMBL/GenBank/DDBJ whole genome shotgun (WGS) entry which is preliminary data.</text>
</comment>
<gene>
    <name evidence="1" type="ORF">BES34_006225</name>
</gene>
<protein>
    <submittedName>
        <fullName evidence="1">Uncharacterized protein</fullName>
    </submittedName>
</protein>
<reference evidence="1" key="1">
    <citation type="submission" date="2018-01" db="EMBL/GenBank/DDBJ databases">
        <title>Genomic characterization of Leptospira inadai serogroup Lyme isolated from captured rat in Brazil and comparative analysis with human reference strain.</title>
        <authorList>
            <person name="Moreno L.Z."/>
            <person name="Loureiro A.P."/>
            <person name="Miraglia F."/>
            <person name="Kremer F.S."/>
            <person name="Eslabao M.R."/>
            <person name="Dellagostin O.A."/>
            <person name="Lilenbaum W."/>
            <person name="Moreno A.M."/>
        </authorList>
    </citation>
    <scope>NUCLEOTIDE SEQUENCE [LARGE SCALE GENOMIC DNA]</scope>
    <source>
        <strain evidence="1">M34/99</strain>
    </source>
</reference>
<accession>A0ABX4YLD3</accession>